<dbReference type="RefSeq" id="XP_051067218.1">
    <property type="nucleotide sequence ID" value="XM_051208058.1"/>
</dbReference>
<reference evidence="2" key="1">
    <citation type="journal article" date="2012" name="Nat. Genet.">
        <title>Whole-genome sequence of Schistosoma haematobium.</title>
        <authorList>
            <person name="Young N.D."/>
            <person name="Jex A.R."/>
            <person name="Li B."/>
            <person name="Liu S."/>
            <person name="Yang L."/>
            <person name="Xiong Z."/>
            <person name="Li Y."/>
            <person name="Cantacessi C."/>
            <person name="Hall R.S."/>
            <person name="Xu X."/>
            <person name="Chen F."/>
            <person name="Wu X."/>
            <person name="Zerlotini A."/>
            <person name="Oliveira G."/>
            <person name="Hofmann A."/>
            <person name="Zhang G."/>
            <person name="Fang X."/>
            <person name="Kang Y."/>
            <person name="Campbell B.E."/>
            <person name="Loukas A."/>
            <person name="Ranganathan S."/>
            <person name="Rollinson D."/>
            <person name="Rinaldi G."/>
            <person name="Brindley P.J."/>
            <person name="Yang H."/>
            <person name="Wang J."/>
            <person name="Wang J."/>
            <person name="Gasser R.B."/>
        </authorList>
    </citation>
    <scope>NUCLEOTIDE SEQUENCE</scope>
</reference>
<proteinExistence type="predicted"/>
<accession>A0A922IPB2</accession>
<reference evidence="2" key="2">
    <citation type="journal article" date="2019" name="Gigascience">
        <title>High-quality Schistosoma haematobium genome achieved by single-molecule and long-range sequencing.</title>
        <authorList>
            <person name="Stroehlein A.J."/>
            <person name="Korhonen P.K."/>
            <person name="Chong T.M."/>
            <person name="Lim Y.L."/>
            <person name="Chan K.G."/>
            <person name="Webster B."/>
            <person name="Rollinson D."/>
            <person name="Brindley P.J."/>
            <person name="Gasser R.B."/>
            <person name="Young N.D."/>
        </authorList>
    </citation>
    <scope>NUCLEOTIDE SEQUENCE</scope>
</reference>
<dbReference type="GeneID" id="75576260"/>
<protein>
    <submittedName>
        <fullName evidence="2">Uncharacterized protein</fullName>
    </submittedName>
</protein>
<sequence>MVRLVLVHVASLLFLLQTSKQTDYYSMNFRDVAQMRFNKYVENLRTEIYDLQQTMNKSVQFIRDHDSKIKILKDEIRNSVPNGSENVDQYISCRTNYWTGDAAANALYLIQNIKNHYKKENTFAYLISAELIACFKEKDEHYEKLKTDHSEAFCNGLIPYRTKGIVEMDNLFFEKSKAVAYMNSKFFQYRLLLKSLKVVIMQSQ</sequence>
<dbReference type="Proteomes" id="UP000471633">
    <property type="component" value="Unassembled WGS sequence"/>
</dbReference>
<dbReference type="CTD" id="75576260"/>
<evidence type="ECO:0000313" key="3">
    <source>
        <dbReference type="Proteomes" id="UP000471633"/>
    </source>
</evidence>
<reference evidence="2" key="3">
    <citation type="submission" date="2021-06" db="EMBL/GenBank/DDBJ databases">
        <title>Chromosome-level genome assembly for S. haematobium.</title>
        <authorList>
            <person name="Stroehlein A.J."/>
        </authorList>
    </citation>
    <scope>NUCLEOTIDE SEQUENCE</scope>
</reference>
<dbReference type="EMBL" id="AMPZ03000004">
    <property type="protein sequence ID" value="KAH9584379.1"/>
    <property type="molecule type" value="Genomic_DNA"/>
</dbReference>
<keyword evidence="1" id="KW-0732">Signal</keyword>
<name>A0A922IPB2_SCHHA</name>
<evidence type="ECO:0000256" key="1">
    <source>
        <dbReference type="SAM" id="SignalP"/>
    </source>
</evidence>
<feature type="chain" id="PRO_5037287657" evidence="1">
    <location>
        <begin position="22"/>
        <end position="204"/>
    </location>
</feature>
<evidence type="ECO:0000313" key="2">
    <source>
        <dbReference type="EMBL" id="KAH9584379.1"/>
    </source>
</evidence>
<feature type="signal peptide" evidence="1">
    <location>
        <begin position="1"/>
        <end position="21"/>
    </location>
</feature>
<reference evidence="2" key="4">
    <citation type="journal article" date="2022" name="PLoS Pathog.">
        <title>Chromosome-level genome of Schistosoma haematobium underpins genome-wide explorations of molecular variation.</title>
        <authorList>
            <person name="Stroehlein A.J."/>
            <person name="Korhonen P.K."/>
            <person name="Lee V.V."/>
            <person name="Ralph S.A."/>
            <person name="Mentink-Kane M."/>
            <person name="You H."/>
            <person name="McManus D.P."/>
            <person name="Tchuente L.T."/>
            <person name="Stothard J.R."/>
            <person name="Kaur P."/>
            <person name="Dudchenko O."/>
            <person name="Aiden E.L."/>
            <person name="Yang B."/>
            <person name="Yang H."/>
            <person name="Emery A.M."/>
            <person name="Webster B.L."/>
            <person name="Brindley P.J."/>
            <person name="Rollinson D."/>
            <person name="Chang B.C.H."/>
            <person name="Gasser R.B."/>
            <person name="Young N.D."/>
        </authorList>
    </citation>
    <scope>NUCLEOTIDE SEQUENCE</scope>
</reference>
<dbReference type="KEGG" id="shx:MS3_00000198"/>
<organism evidence="2 3">
    <name type="scientific">Schistosoma haematobium</name>
    <name type="common">Blood fluke</name>
    <dbReference type="NCBI Taxonomy" id="6185"/>
    <lineage>
        <taxon>Eukaryota</taxon>
        <taxon>Metazoa</taxon>
        <taxon>Spiralia</taxon>
        <taxon>Lophotrochozoa</taxon>
        <taxon>Platyhelminthes</taxon>
        <taxon>Trematoda</taxon>
        <taxon>Digenea</taxon>
        <taxon>Strigeidida</taxon>
        <taxon>Schistosomatoidea</taxon>
        <taxon>Schistosomatidae</taxon>
        <taxon>Schistosoma</taxon>
    </lineage>
</organism>
<gene>
    <name evidence="2" type="ORF">MS3_00000198</name>
</gene>
<keyword evidence="3" id="KW-1185">Reference proteome</keyword>
<dbReference type="AlphaFoldDB" id="A0A922IPB2"/>
<comment type="caution">
    <text evidence="2">The sequence shown here is derived from an EMBL/GenBank/DDBJ whole genome shotgun (WGS) entry which is preliminary data.</text>
</comment>